<evidence type="ECO:0000313" key="2">
    <source>
        <dbReference type="Proteomes" id="UP000049855"/>
    </source>
</evidence>
<organism evidence="1 2">
    <name type="scientific">Sporomusa ovata</name>
    <dbReference type="NCBI Taxonomy" id="2378"/>
    <lineage>
        <taxon>Bacteria</taxon>
        <taxon>Bacillati</taxon>
        <taxon>Bacillota</taxon>
        <taxon>Negativicutes</taxon>
        <taxon>Selenomonadales</taxon>
        <taxon>Sporomusaceae</taxon>
        <taxon>Sporomusa</taxon>
    </lineage>
</organism>
<proteinExistence type="predicted"/>
<evidence type="ECO:0000313" key="1">
    <source>
        <dbReference type="EMBL" id="CQR73593.1"/>
    </source>
</evidence>
<dbReference type="Proteomes" id="UP000049855">
    <property type="component" value="Unassembled WGS sequence"/>
</dbReference>
<dbReference type="GO" id="GO:0016787">
    <property type="term" value="F:hydrolase activity"/>
    <property type="evidence" value="ECO:0007669"/>
    <property type="project" value="UniProtKB-KW"/>
</dbReference>
<accession>A0A0U1L378</accession>
<dbReference type="InterPro" id="IPR029058">
    <property type="entry name" value="AB_hydrolase_fold"/>
</dbReference>
<reference evidence="2" key="1">
    <citation type="submission" date="2015-03" db="EMBL/GenBank/DDBJ databases">
        <authorList>
            <person name="Nijsse Bart"/>
        </authorList>
    </citation>
    <scope>NUCLEOTIDE SEQUENCE [LARGE SCALE GENOMIC DNA]</scope>
</reference>
<name>A0A0U1L378_9FIRM</name>
<dbReference type="AlphaFoldDB" id="A0A0U1L378"/>
<protein>
    <submittedName>
        <fullName evidence="1">Carboxyl esterase, a/b hydrolase</fullName>
    </submittedName>
</protein>
<sequence length="123" mass="13265">MGVDVEEHLRGTVAQSILGVFDADAVGRKAAGVIVPEFMKGDIDTGCFGQAFKVFGPAARVLEFDIFGDRSSSALLLIAGNGAQLLFWDAGFCELLAKTGLFVIRFDNRDAGLSTKFDFLRKE</sequence>
<dbReference type="EMBL" id="CTRP01000014">
    <property type="protein sequence ID" value="CQR73593.1"/>
    <property type="molecule type" value="Genomic_DNA"/>
</dbReference>
<gene>
    <name evidence="1" type="ORF">SpAn4DRAFT_0055</name>
</gene>
<keyword evidence="1" id="KW-0378">Hydrolase</keyword>
<dbReference type="SUPFAM" id="SSF53474">
    <property type="entry name" value="alpha/beta-Hydrolases"/>
    <property type="match status" value="1"/>
</dbReference>
<keyword evidence="2" id="KW-1185">Reference proteome</keyword>
<dbReference type="Gene3D" id="3.40.50.1820">
    <property type="entry name" value="alpha/beta hydrolase"/>
    <property type="match status" value="1"/>
</dbReference>